<name>A0A975XZQ8_9ACTN</name>
<organism evidence="3 4">
    <name type="scientific">Nocardioides panacis</name>
    <dbReference type="NCBI Taxonomy" id="2849501"/>
    <lineage>
        <taxon>Bacteria</taxon>
        <taxon>Bacillati</taxon>
        <taxon>Actinomycetota</taxon>
        <taxon>Actinomycetes</taxon>
        <taxon>Propionibacteriales</taxon>
        <taxon>Nocardioidaceae</taxon>
        <taxon>Nocardioides</taxon>
    </lineage>
</organism>
<feature type="region of interest" description="Disordered" evidence="1">
    <location>
        <begin position="164"/>
        <end position="188"/>
    </location>
</feature>
<dbReference type="EMBL" id="CP077062">
    <property type="protein sequence ID" value="QWZ07687.1"/>
    <property type="molecule type" value="Genomic_DNA"/>
</dbReference>
<accession>A0A975XZQ8</accession>
<feature type="transmembrane region" description="Helical" evidence="2">
    <location>
        <begin position="76"/>
        <end position="94"/>
    </location>
</feature>
<reference evidence="3" key="1">
    <citation type="submission" date="2021-06" db="EMBL/GenBank/DDBJ databases">
        <title>Complete genome sequence of Nocardioides sp. G188.</title>
        <authorList>
            <person name="Im W.-T."/>
        </authorList>
    </citation>
    <scope>NUCLEOTIDE SEQUENCE</scope>
    <source>
        <strain evidence="3">G188</strain>
    </source>
</reference>
<proteinExistence type="predicted"/>
<sequence>MTPEQEEQVRRALAAAGRTETHAESGSVPPDVAARLDHVLAELVQGRSQSAPAPAGPPAGQPDELAARRRRKWPNVLVAAAAVAVIAAAGGAVVTRGLGTSGADSGTSSASAGAGGSAQDRVQPGAGSAPSASGGAQFAAPGTVPRLRLRTATLDADVRRAAAALRSPAKNAEGSGGGSARATACATPAVPRGADVVDVRLDGRRATLVLDPPAHGARVARIYSCDDASSPVATRTVRQP</sequence>
<dbReference type="KEGG" id="nps:KRR39_20155"/>
<evidence type="ECO:0000256" key="1">
    <source>
        <dbReference type="SAM" id="MobiDB-lite"/>
    </source>
</evidence>
<evidence type="ECO:0000313" key="3">
    <source>
        <dbReference type="EMBL" id="QWZ07687.1"/>
    </source>
</evidence>
<feature type="compositionally biased region" description="Low complexity" evidence="1">
    <location>
        <begin position="123"/>
        <end position="142"/>
    </location>
</feature>
<keyword evidence="4" id="KW-1185">Reference proteome</keyword>
<feature type="region of interest" description="Disordered" evidence="1">
    <location>
        <begin position="1"/>
        <end position="30"/>
    </location>
</feature>
<evidence type="ECO:0000256" key="2">
    <source>
        <dbReference type="SAM" id="Phobius"/>
    </source>
</evidence>
<keyword evidence="2" id="KW-1133">Transmembrane helix</keyword>
<dbReference type="Proteomes" id="UP000683575">
    <property type="component" value="Chromosome"/>
</dbReference>
<feature type="region of interest" description="Disordered" evidence="1">
    <location>
        <begin position="42"/>
        <end position="68"/>
    </location>
</feature>
<dbReference type="RefSeq" id="WP_216939198.1">
    <property type="nucleotide sequence ID" value="NZ_CP077062.1"/>
</dbReference>
<feature type="region of interest" description="Disordered" evidence="1">
    <location>
        <begin position="101"/>
        <end position="144"/>
    </location>
</feature>
<feature type="compositionally biased region" description="Low complexity" evidence="1">
    <location>
        <begin position="101"/>
        <end position="112"/>
    </location>
</feature>
<evidence type="ECO:0000313" key="4">
    <source>
        <dbReference type="Proteomes" id="UP000683575"/>
    </source>
</evidence>
<protein>
    <submittedName>
        <fullName evidence="3">Uncharacterized protein</fullName>
    </submittedName>
</protein>
<gene>
    <name evidence="3" type="ORF">KRR39_20155</name>
</gene>
<keyword evidence="2" id="KW-0812">Transmembrane</keyword>
<keyword evidence="2" id="KW-0472">Membrane</keyword>
<dbReference type="AlphaFoldDB" id="A0A975XZQ8"/>